<accession>A0ABD2PA51</accession>
<reference evidence="1 2" key="1">
    <citation type="journal article" date="2021" name="BMC Biol.">
        <title>Horizontally acquired antibacterial genes associated with adaptive radiation of ladybird beetles.</title>
        <authorList>
            <person name="Li H.S."/>
            <person name="Tang X.F."/>
            <person name="Huang Y.H."/>
            <person name="Xu Z.Y."/>
            <person name="Chen M.L."/>
            <person name="Du X.Y."/>
            <person name="Qiu B.Y."/>
            <person name="Chen P.T."/>
            <person name="Zhang W."/>
            <person name="Slipinski A."/>
            <person name="Escalona H.E."/>
            <person name="Waterhouse R.M."/>
            <person name="Zwick A."/>
            <person name="Pang H."/>
        </authorList>
    </citation>
    <scope>NUCLEOTIDE SEQUENCE [LARGE SCALE GENOMIC DNA]</scope>
    <source>
        <strain evidence="1">SYSU2018</strain>
    </source>
</reference>
<keyword evidence="2" id="KW-1185">Reference proteome</keyword>
<gene>
    <name evidence="1" type="ORF">HHI36_002058</name>
</gene>
<dbReference type="Proteomes" id="UP001516400">
    <property type="component" value="Unassembled WGS sequence"/>
</dbReference>
<dbReference type="EMBL" id="JABFTP020000185">
    <property type="protein sequence ID" value="KAL3287592.1"/>
    <property type="molecule type" value="Genomic_DNA"/>
</dbReference>
<sequence length="297" mass="32800">MDEIGCSTVRTKTPSVSSPKVTRRVTKISSTERDITVVCYLSIADQYIFIFTKVRMQPAYLDGAPAGYIVNEYISNTTYIIFGTKMPMSIFPLFLLVGVAWNFPWRLHGNVSDFQPIMSRSNQRRICVELCMSGLGGEPCGEDCVDLSPLTVPIQSYSTGNETRNKTSTSTIATPRNDSCPVLCANNLGYPLCNCQNTINQNTEVDYVQICAFFCIDYDYQLFGCQSCDIYKKLSQEAFVPVLLTSTSNGSKAIPTTNMVLSASLDPYWTTWCVDKCSVGEGGSACNCDKPVMVTLN</sequence>
<dbReference type="AlphaFoldDB" id="A0ABD2PA51"/>
<protein>
    <submittedName>
        <fullName evidence="1">Uncharacterized protein</fullName>
    </submittedName>
</protein>
<organism evidence="1 2">
    <name type="scientific">Cryptolaemus montrouzieri</name>
    <dbReference type="NCBI Taxonomy" id="559131"/>
    <lineage>
        <taxon>Eukaryota</taxon>
        <taxon>Metazoa</taxon>
        <taxon>Ecdysozoa</taxon>
        <taxon>Arthropoda</taxon>
        <taxon>Hexapoda</taxon>
        <taxon>Insecta</taxon>
        <taxon>Pterygota</taxon>
        <taxon>Neoptera</taxon>
        <taxon>Endopterygota</taxon>
        <taxon>Coleoptera</taxon>
        <taxon>Polyphaga</taxon>
        <taxon>Cucujiformia</taxon>
        <taxon>Coccinelloidea</taxon>
        <taxon>Coccinellidae</taxon>
        <taxon>Scymninae</taxon>
        <taxon>Scymnini</taxon>
        <taxon>Cryptolaemus</taxon>
    </lineage>
</organism>
<comment type="caution">
    <text evidence="1">The sequence shown here is derived from an EMBL/GenBank/DDBJ whole genome shotgun (WGS) entry which is preliminary data.</text>
</comment>
<evidence type="ECO:0000313" key="2">
    <source>
        <dbReference type="Proteomes" id="UP001516400"/>
    </source>
</evidence>
<proteinExistence type="predicted"/>
<evidence type="ECO:0000313" key="1">
    <source>
        <dbReference type="EMBL" id="KAL3287592.1"/>
    </source>
</evidence>
<name>A0ABD2PA51_9CUCU</name>